<reference evidence="1 2" key="1">
    <citation type="submission" date="2019-02" db="EMBL/GenBank/DDBJ databases">
        <title>Hyunsoonleella sp., isolated from marine sediment.</title>
        <authorList>
            <person name="Liu B.-T."/>
        </authorList>
    </citation>
    <scope>NUCLEOTIDE SEQUENCE [LARGE SCALE GENOMIC DNA]</scope>
    <source>
        <strain evidence="1 2">T58</strain>
    </source>
</reference>
<evidence type="ECO:0008006" key="3">
    <source>
        <dbReference type="Google" id="ProtNLM"/>
    </source>
</evidence>
<evidence type="ECO:0000313" key="1">
    <source>
        <dbReference type="EMBL" id="TBN04344.1"/>
    </source>
</evidence>
<accession>A0A4Q9FGP7</accession>
<name>A0A4Q9FGP7_9FLAO</name>
<dbReference type="Proteomes" id="UP000291142">
    <property type="component" value="Unassembled WGS sequence"/>
</dbReference>
<dbReference type="EMBL" id="SIRT01000004">
    <property type="protein sequence ID" value="TBN04344.1"/>
    <property type="molecule type" value="Genomic_DNA"/>
</dbReference>
<evidence type="ECO:0000313" key="2">
    <source>
        <dbReference type="Proteomes" id="UP000291142"/>
    </source>
</evidence>
<dbReference type="SUPFAM" id="SSF53137">
    <property type="entry name" value="Translational machinery components"/>
    <property type="match status" value="1"/>
</dbReference>
<sequence length="147" mass="16873">MLFKQKKTKRTGIWLDKKKAIVVRLINGETSMNTITSNIESFRPHGGSGTRFKGGPQDVLQDSKYLEREKNQLRDYFKNLASEIRDSDDIILFGPAETAEKFYKELTLNYKDLSSKVKDVVKADSMTNNQVIAWVKAFYKIKDDKTG</sequence>
<gene>
    <name evidence="1" type="ORF">EYD45_06915</name>
</gene>
<dbReference type="OrthoDB" id="594984at2"/>
<dbReference type="InterPro" id="IPR042226">
    <property type="entry name" value="eFR1_2_sf"/>
</dbReference>
<keyword evidence="2" id="KW-1185">Reference proteome</keyword>
<dbReference type="Gene3D" id="3.30.420.60">
    <property type="entry name" value="eRF1 domain 2"/>
    <property type="match status" value="1"/>
</dbReference>
<comment type="caution">
    <text evidence="1">The sequence shown here is derived from an EMBL/GenBank/DDBJ whole genome shotgun (WGS) entry which is preliminary data.</text>
</comment>
<dbReference type="RefSeq" id="WP_130963814.1">
    <property type="nucleotide sequence ID" value="NZ_SIRT01000004.1"/>
</dbReference>
<dbReference type="AlphaFoldDB" id="A0A4Q9FGP7"/>
<organism evidence="1 2">
    <name type="scientific">Hyunsoonleella flava</name>
    <dbReference type="NCBI Taxonomy" id="2527939"/>
    <lineage>
        <taxon>Bacteria</taxon>
        <taxon>Pseudomonadati</taxon>
        <taxon>Bacteroidota</taxon>
        <taxon>Flavobacteriia</taxon>
        <taxon>Flavobacteriales</taxon>
        <taxon>Flavobacteriaceae</taxon>
    </lineage>
</organism>
<protein>
    <recommendedName>
        <fullName evidence="3">Host attachment protein</fullName>
    </recommendedName>
</protein>
<proteinExistence type="predicted"/>